<reference evidence="1 2" key="1">
    <citation type="journal article" date="2022" name="G3 (Bethesda)">
        <title>Whole-genome sequence and methylome profiling of the almond [Prunus dulcis (Mill.) D.A. Webb] cultivar 'Nonpareil'.</title>
        <authorList>
            <person name="D'Amico-Willman K.M."/>
            <person name="Ouma W.Z."/>
            <person name="Meulia T."/>
            <person name="Sideli G.M."/>
            <person name="Gradziel T.M."/>
            <person name="Fresnedo-Ramirez J."/>
        </authorList>
    </citation>
    <scope>NUCLEOTIDE SEQUENCE [LARGE SCALE GENOMIC DNA]</scope>
    <source>
        <strain evidence="1">Clone GOH B32 T37-40</strain>
    </source>
</reference>
<gene>
    <name evidence="1" type="ORF">L3X38_018798</name>
</gene>
<dbReference type="EMBL" id="JAJFAZ020000003">
    <property type="protein sequence ID" value="KAI5339526.1"/>
    <property type="molecule type" value="Genomic_DNA"/>
</dbReference>
<accession>A0AAD4WCA4</accession>
<dbReference type="Proteomes" id="UP001054821">
    <property type="component" value="Chromosome 3"/>
</dbReference>
<organism evidence="1 2">
    <name type="scientific">Prunus dulcis</name>
    <name type="common">Almond</name>
    <name type="synonym">Amygdalus dulcis</name>
    <dbReference type="NCBI Taxonomy" id="3755"/>
    <lineage>
        <taxon>Eukaryota</taxon>
        <taxon>Viridiplantae</taxon>
        <taxon>Streptophyta</taxon>
        <taxon>Embryophyta</taxon>
        <taxon>Tracheophyta</taxon>
        <taxon>Spermatophyta</taxon>
        <taxon>Magnoliopsida</taxon>
        <taxon>eudicotyledons</taxon>
        <taxon>Gunneridae</taxon>
        <taxon>Pentapetalae</taxon>
        <taxon>rosids</taxon>
        <taxon>fabids</taxon>
        <taxon>Rosales</taxon>
        <taxon>Rosaceae</taxon>
        <taxon>Amygdaloideae</taxon>
        <taxon>Amygdaleae</taxon>
        <taxon>Prunus</taxon>
    </lineage>
</organism>
<proteinExistence type="predicted"/>
<protein>
    <submittedName>
        <fullName evidence="1">Uncharacterized protein</fullName>
    </submittedName>
</protein>
<keyword evidence="2" id="KW-1185">Reference proteome</keyword>
<sequence length="92" mass="10487">MMLYRLIAQHSRRLLVCPRTGLFLGRLATYQSNKSTRHIGPFRVLQVYLYGAVEIQNLETGATFKVNGQRLMPYVEVNFDAMKSTLPLTNPA</sequence>
<evidence type="ECO:0000313" key="2">
    <source>
        <dbReference type="Proteomes" id="UP001054821"/>
    </source>
</evidence>
<dbReference type="AlphaFoldDB" id="A0AAD4WCA4"/>
<comment type="caution">
    <text evidence="1">The sequence shown here is derived from an EMBL/GenBank/DDBJ whole genome shotgun (WGS) entry which is preliminary data.</text>
</comment>
<evidence type="ECO:0000313" key="1">
    <source>
        <dbReference type="EMBL" id="KAI5339526.1"/>
    </source>
</evidence>
<name>A0AAD4WCA4_PRUDU</name>